<evidence type="ECO:0008006" key="4">
    <source>
        <dbReference type="Google" id="ProtNLM"/>
    </source>
</evidence>
<protein>
    <recommendedName>
        <fullName evidence="4">Right handed beta helix domain-containing protein</fullName>
    </recommendedName>
</protein>
<sequence precursor="true">MRNRIFILLLVAFSLPVSLVKGDATVDQETVAPTGNADSDTANLIAALSRARVVKLVDGATYKINQTIAIKTPVTITGIARVVSETRYELFQVFAADVAFRGVTFDGDGKSNYPGMIRVYKGADRFHFIECVIQNVHSGKRGVANLYPLWVSVDGVKDWSIRNCRFQNISNHGDGKPIGKGFVGAFRYGNVNPEGTQTGPVANPSSGCISGCTFRDIFTVTDNVNDTDADAIRASTGIASDNDVDVFLRVENCVFVDVQKSAVKAGNIGGVVIDSCLVVNRRTDFPMSFGFRTNLTTGFRVQDCEVRGNVVRAVYIGNGGPSFVSNLVFLPDAPVEDGDRYRFVADSAIQLGQRNSAARVASHAVIRGVYASNARSGVYCANCEWVTVSGVTLVKGEQTIKLAKGLKGIELSDVPSPQETVRSFVD</sequence>
<dbReference type="RefSeq" id="WP_145351554.1">
    <property type="nucleotide sequence ID" value="NZ_CP036262.1"/>
</dbReference>
<reference evidence="2 3" key="1">
    <citation type="submission" date="2019-02" db="EMBL/GenBank/DDBJ databases">
        <title>Deep-cultivation of Planctomycetes and their phenomic and genomic characterization uncovers novel biology.</title>
        <authorList>
            <person name="Wiegand S."/>
            <person name="Jogler M."/>
            <person name="Boedeker C."/>
            <person name="Pinto D."/>
            <person name="Vollmers J."/>
            <person name="Rivas-Marin E."/>
            <person name="Kohn T."/>
            <person name="Peeters S.H."/>
            <person name="Heuer A."/>
            <person name="Rast P."/>
            <person name="Oberbeckmann S."/>
            <person name="Bunk B."/>
            <person name="Jeske O."/>
            <person name="Meyerdierks A."/>
            <person name="Storesund J.E."/>
            <person name="Kallscheuer N."/>
            <person name="Luecker S."/>
            <person name="Lage O.M."/>
            <person name="Pohl T."/>
            <person name="Merkel B.J."/>
            <person name="Hornburger P."/>
            <person name="Mueller R.-W."/>
            <person name="Bruemmer F."/>
            <person name="Labrenz M."/>
            <person name="Spormann A.M."/>
            <person name="Op den Camp H."/>
            <person name="Overmann J."/>
            <person name="Amann R."/>
            <person name="Jetten M.S.M."/>
            <person name="Mascher T."/>
            <person name="Medema M.H."/>
            <person name="Devos D.P."/>
            <person name="Kaster A.-K."/>
            <person name="Ovreas L."/>
            <person name="Rohde M."/>
            <person name="Galperin M.Y."/>
            <person name="Jogler C."/>
        </authorList>
    </citation>
    <scope>NUCLEOTIDE SEQUENCE [LARGE SCALE GENOMIC DNA]</scope>
    <source>
        <strain evidence="2 3">FF011L</strain>
    </source>
</reference>
<feature type="signal peptide" evidence="1">
    <location>
        <begin position="1"/>
        <end position="23"/>
    </location>
</feature>
<dbReference type="Gene3D" id="2.160.20.10">
    <property type="entry name" value="Single-stranded right-handed beta-helix, Pectin lyase-like"/>
    <property type="match status" value="1"/>
</dbReference>
<dbReference type="KEGG" id="rml:FF011L_21380"/>
<evidence type="ECO:0000313" key="2">
    <source>
        <dbReference type="EMBL" id="QDS93375.1"/>
    </source>
</evidence>
<dbReference type="EMBL" id="CP036262">
    <property type="protein sequence ID" value="QDS93375.1"/>
    <property type="molecule type" value="Genomic_DNA"/>
</dbReference>
<keyword evidence="3" id="KW-1185">Reference proteome</keyword>
<keyword evidence="1" id="KW-0732">Signal</keyword>
<gene>
    <name evidence="2" type="ORF">FF011L_21380</name>
</gene>
<dbReference type="InterPro" id="IPR011050">
    <property type="entry name" value="Pectin_lyase_fold/virulence"/>
</dbReference>
<dbReference type="Proteomes" id="UP000320672">
    <property type="component" value="Chromosome"/>
</dbReference>
<name>A0A517MEQ1_9BACT</name>
<feature type="chain" id="PRO_5022126563" description="Right handed beta helix domain-containing protein" evidence="1">
    <location>
        <begin position="24"/>
        <end position="426"/>
    </location>
</feature>
<dbReference type="InterPro" id="IPR012334">
    <property type="entry name" value="Pectin_lyas_fold"/>
</dbReference>
<evidence type="ECO:0000256" key="1">
    <source>
        <dbReference type="SAM" id="SignalP"/>
    </source>
</evidence>
<organism evidence="2 3">
    <name type="scientific">Roseimaritima multifibrata</name>
    <dbReference type="NCBI Taxonomy" id="1930274"/>
    <lineage>
        <taxon>Bacteria</taxon>
        <taxon>Pseudomonadati</taxon>
        <taxon>Planctomycetota</taxon>
        <taxon>Planctomycetia</taxon>
        <taxon>Pirellulales</taxon>
        <taxon>Pirellulaceae</taxon>
        <taxon>Roseimaritima</taxon>
    </lineage>
</organism>
<accession>A0A517MEQ1</accession>
<proteinExistence type="predicted"/>
<dbReference type="SUPFAM" id="SSF51126">
    <property type="entry name" value="Pectin lyase-like"/>
    <property type="match status" value="1"/>
</dbReference>
<dbReference type="OrthoDB" id="250436at2"/>
<evidence type="ECO:0000313" key="3">
    <source>
        <dbReference type="Proteomes" id="UP000320672"/>
    </source>
</evidence>
<dbReference type="AlphaFoldDB" id="A0A517MEQ1"/>